<feature type="repeat" description="WD" evidence="3">
    <location>
        <begin position="288"/>
        <end position="329"/>
    </location>
</feature>
<feature type="compositionally biased region" description="Low complexity" evidence="4">
    <location>
        <begin position="979"/>
        <end position="999"/>
    </location>
</feature>
<accession>A0A6F9DXI7</accession>
<dbReference type="InterPro" id="IPR001680">
    <property type="entry name" value="WD40_rpt"/>
</dbReference>
<dbReference type="PROSITE" id="PS50082">
    <property type="entry name" value="WD_REPEATS_2"/>
    <property type="match status" value="4"/>
</dbReference>
<feature type="region of interest" description="Disordered" evidence="4">
    <location>
        <begin position="607"/>
        <end position="678"/>
    </location>
</feature>
<dbReference type="SUPFAM" id="SSF50978">
    <property type="entry name" value="WD40 repeat-like"/>
    <property type="match status" value="2"/>
</dbReference>
<keyword evidence="1 3" id="KW-0853">WD repeat</keyword>
<proteinExistence type="evidence at transcript level"/>
<feature type="compositionally biased region" description="Acidic residues" evidence="4">
    <location>
        <begin position="609"/>
        <end position="620"/>
    </location>
</feature>
<feature type="compositionally biased region" description="Basic and acidic residues" evidence="4">
    <location>
        <begin position="621"/>
        <end position="638"/>
    </location>
</feature>
<evidence type="ECO:0000256" key="1">
    <source>
        <dbReference type="ARBA" id="ARBA00022574"/>
    </source>
</evidence>
<name>A0A6F9DXI7_9ASCI</name>
<protein>
    <submittedName>
        <fullName evidence="5">WD repeat-containing protein 64-like</fullName>
    </submittedName>
</protein>
<keyword evidence="2" id="KW-0677">Repeat</keyword>
<reference evidence="5" key="1">
    <citation type="submission" date="2020-04" db="EMBL/GenBank/DDBJ databases">
        <authorList>
            <person name="Neveu A P."/>
        </authorList>
    </citation>
    <scope>NUCLEOTIDE SEQUENCE</scope>
    <source>
        <tissue evidence="5">Whole embryo</tissue>
    </source>
</reference>
<dbReference type="SMART" id="SM00320">
    <property type="entry name" value="WD40"/>
    <property type="match status" value="9"/>
</dbReference>
<sequence length="1020" mass="115096">MTSCQYLPKLRKVIATTERSIVIWDHRAKAKNQSSIHVIKPLEHSPQCMCLVPNDDDHSDSLLIGDDAGYINLIRLTHNDFVVKTKADQKRVMKYHIIDPATLTIPWIRRKFHHDWVLQVQYLPDLKSFASCSPGDKLSFVIASIKRLHDTQAVSELSIPRGVNAFCYSEKSNIFATGGVDKTIRVWHPNILSRPTGKMVGHLFTIVDIVMNEKDQHVISLSTARVFRVWDIHTLACLQVFTDNDERSGDRRISSMLFDARHDRLITGSNTMDLWPMTRTVQDTMSVPHTHDHPLTTVVINSTLSQVVTICTESIIKVWEVETGRQMYQILEAHGPNVEVLSVAIDGMGTRMISGAYDGSLKVWEFSSGQEMKSYSLEDGGDDDQSVFSLRYITDSTNVPIAEDQHSHTDDEVFINEGETKDVAKQPVTRRVLALGWNNKLKIFQDDDESSDLIMMQQFDGMFEWPISPEPSTSSIYSPVGSEAGEGRKPVYQDNDEEMIPRKEDVLMRNEVTCLALCNEPELANTLISGCSNGNLVLWDYMSGTVSSVFELAKAELASSYDSHRHRSKEQFPHRINDVIALRHTIFRPDPEEVARRRKLRRKRMIEEGLIDPDENDEDQEKNPDDNEGKAEDAKDLDAVDEAQEDDPGSEVDLDIEGSSGEEDEGEENSGELDERKLGFGIDNEPIKMVPVKFPPVVVSCHQDTFVRFWSSTGELLCSVNPMTRILSPVTASCSDEHANQLIVADAKGYVTVWDVSEFLERPQASASIQARTELIKQIICWRAHLTKIVDLTFVNSSRVLITASTDGSVRIWYPHRGHYVGYFGQHRIWHISNNPSLPSSPVLPYDITEGPLNPVNARTNRRKTQKKNFEYPLVFDADRWRPFRRSAYARDVEQRNTVLTNQQPGSLNIIEIRNKNFFSALVKPKADKSGLESDKPVDSDTGAIFHHLPVYRIKTPPLQPKPKNIGYEAGWGEENSDTGKTGKTGAKFGTTPGAGAKARGMRVPPRKHQINTITSQRKR</sequence>
<gene>
    <name evidence="5" type="primary">Wdr64-001</name>
</gene>
<dbReference type="EMBL" id="LR791858">
    <property type="protein sequence ID" value="CAB3267720.1"/>
    <property type="molecule type" value="mRNA"/>
</dbReference>
<feature type="compositionally biased region" description="Polar residues" evidence="4">
    <location>
        <begin position="1011"/>
        <end position="1020"/>
    </location>
</feature>
<dbReference type="PROSITE" id="PS00678">
    <property type="entry name" value="WD_REPEATS_1"/>
    <property type="match status" value="1"/>
</dbReference>
<dbReference type="InterPro" id="IPR051242">
    <property type="entry name" value="WD-EF-hand_domain"/>
</dbReference>
<dbReference type="PROSITE" id="PS50294">
    <property type="entry name" value="WD_REPEATS_REGION"/>
    <property type="match status" value="2"/>
</dbReference>
<dbReference type="AlphaFoldDB" id="A0A6F9DXI7"/>
<feature type="region of interest" description="Disordered" evidence="4">
    <location>
        <begin position="956"/>
        <end position="1020"/>
    </location>
</feature>
<evidence type="ECO:0000256" key="2">
    <source>
        <dbReference type="ARBA" id="ARBA00022737"/>
    </source>
</evidence>
<dbReference type="PANTHER" id="PTHR44324:SF2">
    <property type="entry name" value="WD REPEAT-CONTAINING PROTEIN 64"/>
    <property type="match status" value="1"/>
</dbReference>
<evidence type="ECO:0000256" key="3">
    <source>
        <dbReference type="PROSITE-ProRule" id="PRU00221"/>
    </source>
</evidence>
<dbReference type="Gene3D" id="2.130.10.10">
    <property type="entry name" value="YVTN repeat-like/Quinoprotein amine dehydrogenase"/>
    <property type="match status" value="3"/>
</dbReference>
<evidence type="ECO:0000313" key="5">
    <source>
        <dbReference type="EMBL" id="CAB3267720.1"/>
    </source>
</evidence>
<dbReference type="Pfam" id="PF00400">
    <property type="entry name" value="WD40"/>
    <property type="match status" value="3"/>
</dbReference>
<dbReference type="InterPro" id="IPR036322">
    <property type="entry name" value="WD40_repeat_dom_sf"/>
</dbReference>
<evidence type="ECO:0000256" key="4">
    <source>
        <dbReference type="SAM" id="MobiDB-lite"/>
    </source>
</evidence>
<feature type="compositionally biased region" description="Acidic residues" evidence="4">
    <location>
        <begin position="639"/>
        <end position="672"/>
    </location>
</feature>
<feature type="repeat" description="WD" evidence="3">
    <location>
        <begin position="163"/>
        <end position="187"/>
    </location>
</feature>
<feature type="repeat" description="WD" evidence="3">
    <location>
        <begin position="331"/>
        <end position="374"/>
    </location>
</feature>
<feature type="repeat" description="WD" evidence="3">
    <location>
        <begin position="782"/>
        <end position="813"/>
    </location>
</feature>
<organism evidence="5">
    <name type="scientific">Phallusia mammillata</name>
    <dbReference type="NCBI Taxonomy" id="59560"/>
    <lineage>
        <taxon>Eukaryota</taxon>
        <taxon>Metazoa</taxon>
        <taxon>Chordata</taxon>
        <taxon>Tunicata</taxon>
        <taxon>Ascidiacea</taxon>
        <taxon>Phlebobranchia</taxon>
        <taxon>Ascidiidae</taxon>
        <taxon>Phallusia</taxon>
    </lineage>
</organism>
<dbReference type="PANTHER" id="PTHR44324">
    <property type="entry name" value="WD40 REPEAT DOMAIN 95"/>
    <property type="match status" value="1"/>
</dbReference>
<dbReference type="InterPro" id="IPR015943">
    <property type="entry name" value="WD40/YVTN_repeat-like_dom_sf"/>
</dbReference>
<dbReference type="InterPro" id="IPR019775">
    <property type="entry name" value="WD40_repeat_CS"/>
</dbReference>